<dbReference type="Proteomes" id="UP000613580">
    <property type="component" value="Unassembled WGS sequence"/>
</dbReference>
<name>A0A8H6VXU9_MYCCL</name>
<gene>
    <name evidence="2" type="ORF">HMN09_01146700</name>
</gene>
<evidence type="ECO:0000313" key="3">
    <source>
        <dbReference type="Proteomes" id="UP000613580"/>
    </source>
</evidence>
<proteinExistence type="predicted"/>
<organism evidence="2 3">
    <name type="scientific">Mycena chlorophos</name>
    <name type="common">Agaric fungus</name>
    <name type="synonym">Agaricus chlorophos</name>
    <dbReference type="NCBI Taxonomy" id="658473"/>
    <lineage>
        <taxon>Eukaryota</taxon>
        <taxon>Fungi</taxon>
        <taxon>Dikarya</taxon>
        <taxon>Basidiomycota</taxon>
        <taxon>Agaricomycotina</taxon>
        <taxon>Agaricomycetes</taxon>
        <taxon>Agaricomycetidae</taxon>
        <taxon>Agaricales</taxon>
        <taxon>Marasmiineae</taxon>
        <taxon>Mycenaceae</taxon>
        <taxon>Mycena</taxon>
    </lineage>
</organism>
<dbReference type="AlphaFoldDB" id="A0A8H6VXU9"/>
<keyword evidence="3" id="KW-1185">Reference proteome</keyword>
<evidence type="ECO:0000256" key="1">
    <source>
        <dbReference type="SAM" id="MobiDB-lite"/>
    </source>
</evidence>
<accession>A0A8H6VXU9</accession>
<feature type="region of interest" description="Disordered" evidence="1">
    <location>
        <begin position="1"/>
        <end position="25"/>
    </location>
</feature>
<comment type="caution">
    <text evidence="2">The sequence shown here is derived from an EMBL/GenBank/DDBJ whole genome shotgun (WGS) entry which is preliminary data.</text>
</comment>
<sequence length="141" mass="16435">MSKNPFPVSLPRTEIPRLRGTQQRGKGKTPLYYLAWRVDPLDIRSGCDYDAFADDFVDKWNAIDKPVSGTHKRPQPFFQLWLGGLEDEDVYFVVATNNRDPKTITEEDIQYAKAALPEFFPQAKVDLDSDEVFRWYRKVNF</sequence>
<protein>
    <submittedName>
        <fullName evidence="2">Uncharacterized protein</fullName>
    </submittedName>
</protein>
<reference evidence="2" key="1">
    <citation type="submission" date="2020-05" db="EMBL/GenBank/DDBJ databases">
        <title>Mycena genomes resolve the evolution of fungal bioluminescence.</title>
        <authorList>
            <person name="Tsai I.J."/>
        </authorList>
    </citation>
    <scope>NUCLEOTIDE SEQUENCE</scope>
    <source>
        <strain evidence="2">110903Hualien_Pintung</strain>
    </source>
</reference>
<dbReference type="OrthoDB" id="3106494at2759"/>
<evidence type="ECO:0000313" key="2">
    <source>
        <dbReference type="EMBL" id="KAF7294183.1"/>
    </source>
</evidence>
<dbReference type="EMBL" id="JACAZE010000019">
    <property type="protein sequence ID" value="KAF7294183.1"/>
    <property type="molecule type" value="Genomic_DNA"/>
</dbReference>